<dbReference type="InterPro" id="IPR011008">
    <property type="entry name" value="Dimeric_a/b-barrel"/>
</dbReference>
<keyword evidence="1" id="KW-0503">Monooxygenase</keyword>
<evidence type="ECO:0000313" key="1">
    <source>
        <dbReference type="EMBL" id="AEG98874.1"/>
    </source>
</evidence>
<evidence type="ECO:0000313" key="2">
    <source>
        <dbReference type="Proteomes" id="UP000008881"/>
    </source>
</evidence>
<dbReference type="InterPro" id="IPR014910">
    <property type="entry name" value="YdhR"/>
</dbReference>
<dbReference type="Gene3D" id="3.30.70.100">
    <property type="match status" value="1"/>
</dbReference>
<dbReference type="eggNOG" id="ENOG5032SAI">
    <property type="taxonomic scope" value="Bacteria"/>
</dbReference>
<dbReference type="PANTHER" id="PTHR39169:SF1">
    <property type="entry name" value="MONOOXYGENASE YDHR-RELATED"/>
    <property type="match status" value="1"/>
</dbReference>
<dbReference type="GeneID" id="93312152"/>
<proteinExistence type="predicted"/>
<keyword evidence="2" id="KW-1185">Reference proteome</keyword>
<dbReference type="KEGG" id="eae:EAE_19835"/>
<name>A0A0H3G135_KLEAK</name>
<dbReference type="AlphaFoldDB" id="A0A0H3G135"/>
<dbReference type="SUPFAM" id="SSF54909">
    <property type="entry name" value="Dimeric alpha+beta barrel"/>
    <property type="match status" value="1"/>
</dbReference>
<sequence>MSNKLLQVHFAFSGPFGDEMSTQLAELAQSINQEPGFIWKIWTENSATQEAGGIYLFEDEQSAQAYAKKHAARLRQFGVQEMFYKIFDVNLPLSQINHGPLN</sequence>
<dbReference type="RefSeq" id="WP_015705516.1">
    <property type="nucleotide sequence ID" value="NC_015663.1"/>
</dbReference>
<dbReference type="PANTHER" id="PTHR39169">
    <property type="match status" value="1"/>
</dbReference>
<organism evidence="1 2">
    <name type="scientific">Klebsiella aerogenes (strain ATCC 13048 / DSM 30053 / CCUG 1429 / JCM 1235 / KCTC 2190 / NBRC 13534 / NCIMB 10102 / NCTC 10006 / CDC 819-56)</name>
    <name type="common">Enterobacter aerogenes</name>
    <dbReference type="NCBI Taxonomy" id="1028307"/>
    <lineage>
        <taxon>Bacteria</taxon>
        <taxon>Pseudomonadati</taxon>
        <taxon>Pseudomonadota</taxon>
        <taxon>Gammaproteobacteria</taxon>
        <taxon>Enterobacterales</taxon>
        <taxon>Enterobacteriaceae</taxon>
        <taxon>Klebsiella/Raoultella group</taxon>
        <taxon>Klebsiella</taxon>
    </lineage>
</organism>
<dbReference type="EMBL" id="CP002824">
    <property type="protein sequence ID" value="AEG98874.1"/>
    <property type="molecule type" value="Genomic_DNA"/>
</dbReference>
<dbReference type="Pfam" id="PF08803">
    <property type="entry name" value="ydhR"/>
    <property type="match status" value="1"/>
</dbReference>
<dbReference type="GO" id="GO:0004497">
    <property type="term" value="F:monooxygenase activity"/>
    <property type="evidence" value="ECO:0007669"/>
    <property type="project" value="UniProtKB-KW"/>
</dbReference>
<reference evidence="1 2" key="1">
    <citation type="journal article" date="2012" name="J. Bacteriol.">
        <title>Complete genome sequence of Enterobacter aerogenes KCTC 2190.</title>
        <authorList>
            <person name="Shin S.H."/>
            <person name="Kim S."/>
            <person name="Kim J.Y."/>
            <person name="Lee S."/>
            <person name="Um Y."/>
            <person name="Oh M.K."/>
            <person name="Kim Y.R."/>
            <person name="Lee J."/>
            <person name="Yang K.S."/>
        </authorList>
    </citation>
    <scope>NUCLEOTIDE SEQUENCE [LARGE SCALE GENOMIC DNA]</scope>
    <source>
        <strain evidence="1 2">KCTC 2190</strain>
    </source>
</reference>
<dbReference type="NCBIfam" id="NF008333">
    <property type="entry name" value="PRK11118.1"/>
    <property type="match status" value="1"/>
</dbReference>
<dbReference type="Proteomes" id="UP000008881">
    <property type="component" value="Chromosome"/>
</dbReference>
<accession>A0A0H3G135</accession>
<dbReference type="OrthoDB" id="1440627at2"/>
<dbReference type="PATRIC" id="fig|1028307.3.peg.3963"/>
<protein>
    <submittedName>
        <fullName evidence="1">Putative monooxygenase</fullName>
    </submittedName>
</protein>
<dbReference type="HOGENOM" id="CLU_179942_0_0_6"/>
<keyword evidence="1" id="KW-0560">Oxidoreductase</keyword>
<gene>
    <name evidence="1" type="ordered locus">EAE_19835</name>
</gene>